<evidence type="ECO:0000256" key="2">
    <source>
        <dbReference type="ARBA" id="ARBA00022723"/>
    </source>
</evidence>
<dbReference type="EMBL" id="BDGG01000012">
    <property type="protein sequence ID" value="GAV05326.1"/>
    <property type="molecule type" value="Genomic_DNA"/>
</dbReference>
<dbReference type="AlphaFoldDB" id="A0A1D1VWM3"/>
<keyword evidence="11" id="KW-1185">Reference proteome</keyword>
<dbReference type="InterPro" id="IPR043449">
    <property type="entry name" value="PHF20-like"/>
</dbReference>
<keyword evidence="3" id="KW-0677">Repeat</keyword>
<feature type="domain" description="Zinc finger PHD-type" evidence="9">
    <location>
        <begin position="32"/>
        <end position="77"/>
    </location>
</feature>
<dbReference type="OrthoDB" id="161570at2759"/>
<evidence type="ECO:0000256" key="4">
    <source>
        <dbReference type="ARBA" id="ARBA00022771"/>
    </source>
</evidence>
<keyword evidence="7" id="KW-0175">Coiled coil</keyword>
<dbReference type="PANTHER" id="PTHR15856">
    <property type="entry name" value="PHD FINGER PROTEIN 20-RELATED"/>
    <property type="match status" value="1"/>
</dbReference>
<evidence type="ECO:0000256" key="3">
    <source>
        <dbReference type="ARBA" id="ARBA00022737"/>
    </source>
</evidence>
<comment type="subcellular location">
    <subcellularLocation>
        <location evidence="1">Nucleus</location>
    </subcellularLocation>
</comment>
<keyword evidence="5" id="KW-0862">Zinc</keyword>
<feature type="compositionally biased region" description="Low complexity" evidence="8">
    <location>
        <begin position="629"/>
        <end position="638"/>
    </location>
</feature>
<dbReference type="Proteomes" id="UP000186922">
    <property type="component" value="Unassembled WGS sequence"/>
</dbReference>
<evidence type="ECO:0000256" key="1">
    <source>
        <dbReference type="ARBA" id="ARBA00004123"/>
    </source>
</evidence>
<evidence type="ECO:0000259" key="9">
    <source>
        <dbReference type="SMART" id="SM00249"/>
    </source>
</evidence>
<dbReference type="Gene3D" id="3.30.40.10">
    <property type="entry name" value="Zinc/RING finger domain, C3HC4 (zinc finger)"/>
    <property type="match status" value="1"/>
</dbReference>
<dbReference type="PROSITE" id="PS01359">
    <property type="entry name" value="ZF_PHD_1"/>
    <property type="match status" value="1"/>
</dbReference>
<protein>
    <recommendedName>
        <fullName evidence="9">Zinc finger PHD-type domain-containing protein</fullName>
    </recommendedName>
</protein>
<dbReference type="InterPro" id="IPR001965">
    <property type="entry name" value="Znf_PHD"/>
</dbReference>
<comment type="caution">
    <text evidence="10">The sequence shown here is derived from an EMBL/GenBank/DDBJ whole genome shotgun (WGS) entry which is preliminary data.</text>
</comment>
<keyword evidence="4" id="KW-0863">Zinc-finger</keyword>
<dbReference type="InterPro" id="IPR011011">
    <property type="entry name" value="Znf_FYVE_PHD"/>
</dbReference>
<feature type="compositionally biased region" description="Polar residues" evidence="8">
    <location>
        <begin position="645"/>
        <end position="661"/>
    </location>
</feature>
<keyword evidence="2" id="KW-0479">Metal-binding</keyword>
<dbReference type="GO" id="GO:0005634">
    <property type="term" value="C:nucleus"/>
    <property type="evidence" value="ECO:0007669"/>
    <property type="project" value="UniProtKB-SubCell"/>
</dbReference>
<dbReference type="STRING" id="947166.A0A1D1VWM3"/>
<evidence type="ECO:0000256" key="5">
    <source>
        <dbReference type="ARBA" id="ARBA00022833"/>
    </source>
</evidence>
<evidence type="ECO:0000313" key="10">
    <source>
        <dbReference type="EMBL" id="GAV05326.1"/>
    </source>
</evidence>
<dbReference type="SMART" id="SM00249">
    <property type="entry name" value="PHD"/>
    <property type="match status" value="1"/>
</dbReference>
<dbReference type="PANTHER" id="PTHR15856:SF51">
    <property type="entry name" value="MBD-R2"/>
    <property type="match status" value="1"/>
</dbReference>
<dbReference type="GO" id="GO:0006357">
    <property type="term" value="P:regulation of transcription by RNA polymerase II"/>
    <property type="evidence" value="ECO:0007669"/>
    <property type="project" value="TreeGrafter"/>
</dbReference>
<dbReference type="InterPro" id="IPR013083">
    <property type="entry name" value="Znf_RING/FYVE/PHD"/>
</dbReference>
<dbReference type="GO" id="GO:0044545">
    <property type="term" value="C:NSL complex"/>
    <property type="evidence" value="ECO:0007669"/>
    <property type="project" value="TreeGrafter"/>
</dbReference>
<feature type="coiled-coil region" evidence="7">
    <location>
        <begin position="483"/>
        <end position="550"/>
    </location>
</feature>
<dbReference type="SUPFAM" id="SSF57903">
    <property type="entry name" value="FYVE/PHD zinc finger"/>
    <property type="match status" value="1"/>
</dbReference>
<sequence length="661" mass="72411">MMCFFYSRNEAGDDSETEEVNQYIQNDHELVHCTCGYEMENGFMIQCELCATWQHGHCYGIELESEVPKHYVCDFCRAPKSVRYGQRHASHDLQFLRAGRLPAFTPLEEDEPLQVQNKELYQSLVDDTLHCNDQIRTLRKVSRSLIAAQEAHTKNGLFLSSICKTHADQVKLSNALKNIPESALENLNLEELLEKLVVSNGEAVGENMLDGSDVSLPVFAMNGLPQDFSPVGEAHSTVHHGANAGLSDFPIGELLKDRLMSPRELSALSEVRRISGQEPPPDSASIDNLAEVDQPMDALEAESDTGPKERAGSSEKLLDIEKLPERTFQGVRMTFAQSDLSFPSVSNLQMPTTIPPVPERVESPEFAVIPPRPRNQLNNGTNSFKSMVNGLPGADADPQSPEVYPFTPPSWSPRVAHPAESPEDEVKMNKSANSVEIPSPDRSFEIPEPVVSGPSTAPSAFIMTDIDPDVMALCLEGNLPAILKACNNREDALEKYLDDLEAHMLEMEKACDDKYGTKFAATPQDADKDFAELQKKLNSYQSDLRNLERLSSVVAVKPREPALRHIAVPVPVPAPASTSRSNVTVNDILRPPLPVVIKLNKDGKPRKNAAGLKTSPTSTPAKKAKESGTTKAATAAKAVPKRSESPQSTAPANIQVSSELP</sequence>
<organism evidence="10 11">
    <name type="scientific">Ramazzottius varieornatus</name>
    <name type="common">Water bear</name>
    <name type="synonym">Tardigrade</name>
    <dbReference type="NCBI Taxonomy" id="947166"/>
    <lineage>
        <taxon>Eukaryota</taxon>
        <taxon>Metazoa</taxon>
        <taxon>Ecdysozoa</taxon>
        <taxon>Tardigrada</taxon>
        <taxon>Eutardigrada</taxon>
        <taxon>Parachela</taxon>
        <taxon>Hypsibioidea</taxon>
        <taxon>Ramazzottiidae</taxon>
        <taxon>Ramazzottius</taxon>
    </lineage>
</organism>
<keyword evidence="6" id="KW-0539">Nucleus</keyword>
<evidence type="ECO:0000313" key="11">
    <source>
        <dbReference type="Proteomes" id="UP000186922"/>
    </source>
</evidence>
<dbReference type="InterPro" id="IPR019786">
    <property type="entry name" value="Zinc_finger_PHD-type_CS"/>
</dbReference>
<evidence type="ECO:0000256" key="7">
    <source>
        <dbReference type="SAM" id="Coils"/>
    </source>
</evidence>
<evidence type="ECO:0000256" key="8">
    <source>
        <dbReference type="SAM" id="MobiDB-lite"/>
    </source>
</evidence>
<evidence type="ECO:0000256" key="6">
    <source>
        <dbReference type="ARBA" id="ARBA00023242"/>
    </source>
</evidence>
<feature type="region of interest" description="Disordered" evidence="8">
    <location>
        <begin position="599"/>
        <end position="661"/>
    </location>
</feature>
<accession>A0A1D1VWM3</accession>
<gene>
    <name evidence="10" type="primary">RvY_15478-1</name>
    <name evidence="10" type="synonym">RvY_15478.1</name>
    <name evidence="10" type="ORF">RvY_15478</name>
</gene>
<dbReference type="Pfam" id="PF20826">
    <property type="entry name" value="PHD_5"/>
    <property type="match status" value="1"/>
</dbReference>
<proteinExistence type="predicted"/>
<name>A0A1D1VWM3_RAMVA</name>
<dbReference type="GO" id="GO:0008270">
    <property type="term" value="F:zinc ion binding"/>
    <property type="evidence" value="ECO:0007669"/>
    <property type="project" value="UniProtKB-KW"/>
</dbReference>
<reference evidence="10 11" key="1">
    <citation type="journal article" date="2016" name="Nat. Commun.">
        <title>Extremotolerant tardigrade genome and improved radiotolerance of human cultured cells by tardigrade-unique protein.</title>
        <authorList>
            <person name="Hashimoto T."/>
            <person name="Horikawa D.D."/>
            <person name="Saito Y."/>
            <person name="Kuwahara H."/>
            <person name="Kozuka-Hata H."/>
            <person name="Shin-I T."/>
            <person name="Minakuchi Y."/>
            <person name="Ohishi K."/>
            <person name="Motoyama A."/>
            <person name="Aizu T."/>
            <person name="Enomoto A."/>
            <person name="Kondo K."/>
            <person name="Tanaka S."/>
            <person name="Hara Y."/>
            <person name="Koshikawa S."/>
            <person name="Sagara H."/>
            <person name="Miura T."/>
            <person name="Yokobori S."/>
            <person name="Miyagawa K."/>
            <person name="Suzuki Y."/>
            <person name="Kubo T."/>
            <person name="Oyama M."/>
            <person name="Kohara Y."/>
            <person name="Fujiyama A."/>
            <person name="Arakawa K."/>
            <person name="Katayama T."/>
            <person name="Toyoda A."/>
            <person name="Kunieda T."/>
        </authorList>
    </citation>
    <scope>NUCLEOTIDE SEQUENCE [LARGE SCALE GENOMIC DNA]</scope>
    <source>
        <strain evidence="10 11">YOKOZUNA-1</strain>
    </source>
</reference>